<dbReference type="PANTHER" id="PTHR11014">
    <property type="entry name" value="PEPTIDASE M20 FAMILY MEMBER"/>
    <property type="match status" value="1"/>
</dbReference>
<dbReference type="InterPro" id="IPR036264">
    <property type="entry name" value="Bact_exopeptidase_dim_dom"/>
</dbReference>
<proteinExistence type="predicted"/>
<keyword evidence="4" id="KW-1185">Reference proteome</keyword>
<dbReference type="PIRSF" id="PIRSF005962">
    <property type="entry name" value="Pept_M20D_amidohydro"/>
    <property type="match status" value="1"/>
</dbReference>
<name>A0A5J6Z5A4_9CORY</name>
<evidence type="ECO:0000313" key="4">
    <source>
        <dbReference type="Proteomes" id="UP000326711"/>
    </source>
</evidence>
<reference evidence="4" key="1">
    <citation type="submission" date="2019-10" db="EMBL/GenBank/DDBJ databases">
        <title>Complete genome sequence of Corynebacterium urogenitalis DSM 108747, isolated from the genital tract of a cow.</title>
        <authorList>
            <person name="Ruckert C."/>
            <person name="Ballas P."/>
            <person name="Wagener K."/>
            <person name="Drillich M."/>
            <person name="Kaempfer P."/>
            <person name="Busse H.-J."/>
            <person name="Ehling-Schulz M."/>
        </authorList>
    </citation>
    <scope>NUCLEOTIDE SEQUENCE [LARGE SCALE GENOMIC DNA]</scope>
    <source>
        <strain evidence="4">LMM 1652</strain>
    </source>
</reference>
<dbReference type="InterPro" id="IPR017439">
    <property type="entry name" value="Amidohydrolase"/>
</dbReference>
<dbReference type="GO" id="GO:0004046">
    <property type="term" value="F:aminoacylase activity"/>
    <property type="evidence" value="ECO:0007669"/>
    <property type="project" value="UniProtKB-EC"/>
</dbReference>
<dbReference type="Proteomes" id="UP000326711">
    <property type="component" value="Chromosome"/>
</dbReference>
<dbReference type="EC" id="3.5.1.14" evidence="3"/>
<dbReference type="GO" id="GO:0046872">
    <property type="term" value="F:metal ion binding"/>
    <property type="evidence" value="ECO:0007669"/>
    <property type="project" value="UniProtKB-KW"/>
</dbReference>
<feature type="binding site" evidence="1">
    <location>
        <position position="123"/>
    </location>
    <ligand>
        <name>Mn(2+)</name>
        <dbReference type="ChEBI" id="CHEBI:29035"/>
        <label>2</label>
    </ligand>
</feature>
<protein>
    <submittedName>
        <fullName evidence="3">N-acyl-L-amino acid amidohydrolase</fullName>
        <ecNumber evidence="3">3.5.1.14</ecNumber>
    </submittedName>
</protein>
<dbReference type="Pfam" id="PF07687">
    <property type="entry name" value="M20_dimer"/>
    <property type="match status" value="1"/>
</dbReference>
<dbReference type="OrthoDB" id="9777385at2"/>
<sequence length="419" mass="44752">MSFSESSASALPDSAANAAAISEFLKEPRVDLKWVDEAYEWLHAHPELSLQEEKTAAYIAEKLKNFDCEVTTGIGGHGITAVFRNGEGPTVLFRADFDALPVEETTGLPYASVNEGVMHACGHDHHAASLLGTCAVMDASRDKWQGTFIALFQPAEEVTQGANNMINDGLASKIPTPDVCLGQHIVAGPAGTVFTAPGPVLTACDTITITLHGKSAHGSSPHLSLDPGYLAAMIVVRLQGIVGREVAPSDFAVITVGSLIAGHTNNTIPDTATLVLNCRFYDTDVRDKTYAAIERVVHGECAASGCTTPPDIEYSAHGELTDNSPSAFKQVRPVFDATFGPDSADAEPWTASEDFSEIPRHFEVPYIFWTIGVTDRELWESGKDVPGNHSSNFVPVPGMVTRGVEAATAGVLSYLWRVN</sequence>
<dbReference type="PANTHER" id="PTHR11014:SF63">
    <property type="entry name" value="METALLOPEPTIDASE, PUTATIVE (AFU_ORTHOLOGUE AFUA_6G09600)-RELATED"/>
    <property type="match status" value="1"/>
</dbReference>
<feature type="binding site" evidence="1">
    <location>
        <position position="157"/>
    </location>
    <ligand>
        <name>Mn(2+)</name>
        <dbReference type="ChEBI" id="CHEBI:29035"/>
        <label>2</label>
    </ligand>
</feature>
<dbReference type="InterPro" id="IPR002933">
    <property type="entry name" value="Peptidase_M20"/>
</dbReference>
<evidence type="ECO:0000256" key="1">
    <source>
        <dbReference type="PIRSR" id="PIRSR005962-1"/>
    </source>
</evidence>
<dbReference type="AlphaFoldDB" id="A0A5J6Z5A4"/>
<dbReference type="Pfam" id="PF01546">
    <property type="entry name" value="Peptidase_M20"/>
    <property type="match status" value="1"/>
</dbReference>
<dbReference type="RefSeq" id="WP_151902599.1">
    <property type="nucleotide sequence ID" value="NZ_CP045032.1"/>
</dbReference>
<dbReference type="SUPFAM" id="SSF55031">
    <property type="entry name" value="Bacterial exopeptidase dimerisation domain"/>
    <property type="match status" value="1"/>
</dbReference>
<evidence type="ECO:0000259" key="2">
    <source>
        <dbReference type="Pfam" id="PF07687"/>
    </source>
</evidence>
<dbReference type="KEGG" id="cuo:CUROG_04135"/>
<feature type="binding site" evidence="1">
    <location>
        <position position="184"/>
    </location>
    <ligand>
        <name>Mn(2+)</name>
        <dbReference type="ChEBI" id="CHEBI:29035"/>
        <label>2</label>
    </ligand>
</feature>
<accession>A0A5J6Z5A4</accession>
<feature type="binding site" evidence="1">
    <location>
        <position position="121"/>
    </location>
    <ligand>
        <name>Mn(2+)</name>
        <dbReference type="ChEBI" id="CHEBI:29035"/>
        <label>2</label>
    </ligand>
</feature>
<keyword evidence="1" id="KW-0479">Metal-binding</keyword>
<feature type="domain" description="Peptidase M20 dimerisation" evidence="2">
    <location>
        <begin position="207"/>
        <end position="297"/>
    </location>
</feature>
<comment type="cofactor">
    <cofactor evidence="1">
        <name>Mn(2+)</name>
        <dbReference type="ChEBI" id="CHEBI:29035"/>
    </cofactor>
    <text evidence="1">The Mn(2+) ion enhances activity.</text>
</comment>
<dbReference type="Gene3D" id="3.30.70.360">
    <property type="match status" value="1"/>
</dbReference>
<dbReference type="NCBIfam" id="TIGR01891">
    <property type="entry name" value="amidohydrolases"/>
    <property type="match status" value="1"/>
</dbReference>
<feature type="binding site" evidence="1">
    <location>
        <position position="389"/>
    </location>
    <ligand>
        <name>Mn(2+)</name>
        <dbReference type="ChEBI" id="CHEBI:29035"/>
        <label>2</label>
    </ligand>
</feature>
<organism evidence="3 4">
    <name type="scientific">Corynebacterium urogenitale</name>
    <dbReference type="NCBI Taxonomy" id="2487892"/>
    <lineage>
        <taxon>Bacteria</taxon>
        <taxon>Bacillati</taxon>
        <taxon>Actinomycetota</taxon>
        <taxon>Actinomycetes</taxon>
        <taxon>Mycobacteriales</taxon>
        <taxon>Corynebacteriaceae</taxon>
        <taxon>Corynebacterium</taxon>
    </lineage>
</organism>
<keyword evidence="3" id="KW-0378">Hydrolase</keyword>
<dbReference type="InterPro" id="IPR011650">
    <property type="entry name" value="Peptidase_M20_dimer"/>
</dbReference>
<dbReference type="Gene3D" id="3.40.630.10">
    <property type="entry name" value="Zn peptidases"/>
    <property type="match status" value="1"/>
</dbReference>
<gene>
    <name evidence="3" type="primary">amaA2</name>
    <name evidence="3" type="ORF">CUROG_04135</name>
</gene>
<dbReference type="SUPFAM" id="SSF53187">
    <property type="entry name" value="Zn-dependent exopeptidases"/>
    <property type="match status" value="1"/>
</dbReference>
<dbReference type="EMBL" id="CP045032">
    <property type="protein sequence ID" value="QFQ02206.1"/>
    <property type="molecule type" value="Genomic_DNA"/>
</dbReference>
<evidence type="ECO:0000313" key="3">
    <source>
        <dbReference type="EMBL" id="QFQ02206.1"/>
    </source>
</evidence>
<keyword evidence="1" id="KW-0464">Manganese</keyword>